<gene>
    <name evidence="2" type="ORF">HFM93_14740</name>
</gene>
<comment type="caution">
    <text evidence="2">The sequence shown here is derived from an EMBL/GenBank/DDBJ whole genome shotgun (WGS) entry which is preliminary data.</text>
</comment>
<organism evidence="2 3">
    <name type="scientific">Faecalicatena fissicatena</name>
    <dbReference type="NCBI Taxonomy" id="290055"/>
    <lineage>
        <taxon>Bacteria</taxon>
        <taxon>Bacillati</taxon>
        <taxon>Bacillota</taxon>
        <taxon>Clostridia</taxon>
        <taxon>Lachnospirales</taxon>
        <taxon>Lachnospiraceae</taxon>
        <taxon>Faecalicatena</taxon>
    </lineage>
</organism>
<proteinExistence type="predicted"/>
<dbReference type="InterPro" id="IPR035901">
    <property type="entry name" value="GIY-YIG_endonuc_sf"/>
</dbReference>
<evidence type="ECO:0000259" key="1">
    <source>
        <dbReference type="PROSITE" id="PS50164"/>
    </source>
</evidence>
<dbReference type="InterPro" id="IPR025579">
    <property type="entry name" value="DUF4357"/>
</dbReference>
<accession>A0ABX2H2Y3</accession>
<sequence length="277" mass="30912">MAYGKAIELFLVNGTADSLVTAELSNWNGKAIKIPRTEVHDCDREDMKGAGVYFLFCQEEDGDASVYIGEAENVLERLNQHLRDYQTGKEKYYWNTAVIFVGRDLNKALIRYLENRLVEIARDSKSYVVLTKNTYKNTVMKESQVAVMEEFIENVKILISTLGYKVLLPAPQATDDTIYLYCKGSGASAKGFVSAGGFTVLKDSIVSDHIVPSLETRGKTYYNLRNKLEVDGVISERKFVRNYEFSAPSAASAVILGHTSNGNMDWKTAGGVRLKDL</sequence>
<evidence type="ECO:0000313" key="2">
    <source>
        <dbReference type="EMBL" id="NSG31475.1"/>
    </source>
</evidence>
<dbReference type="SUPFAM" id="SSF82771">
    <property type="entry name" value="GIY-YIG endonuclease"/>
    <property type="match status" value="1"/>
</dbReference>
<dbReference type="PROSITE" id="PS50164">
    <property type="entry name" value="GIY_YIG"/>
    <property type="match status" value="1"/>
</dbReference>
<feature type="domain" description="GIY-YIG" evidence="1">
    <location>
        <begin position="48"/>
        <end position="129"/>
    </location>
</feature>
<reference evidence="2 3" key="1">
    <citation type="journal article" date="2020" name="Cell Host Microbe">
        <title>Functional and Genomic Variation between Human-Derived Isolates of Lachnospiraceae Reveals Inter- and Intra-Species Diversity.</title>
        <authorList>
            <person name="Sorbara M.T."/>
            <person name="Littmann E.R."/>
            <person name="Fontana E."/>
            <person name="Moody T.U."/>
            <person name="Kohout C.E."/>
            <person name="Gjonbalaj M."/>
            <person name="Eaton V."/>
            <person name="Seok R."/>
            <person name="Leiner I.M."/>
            <person name="Pamer E.G."/>
        </authorList>
    </citation>
    <scope>NUCLEOTIDE SEQUENCE [LARGE SCALE GENOMIC DNA]</scope>
    <source>
        <strain evidence="2 3">MSK.14.16</strain>
    </source>
</reference>
<name>A0ABX2H2Y3_9FIRM</name>
<dbReference type="Proteomes" id="UP000821846">
    <property type="component" value="Unassembled WGS sequence"/>
</dbReference>
<evidence type="ECO:0000313" key="3">
    <source>
        <dbReference type="Proteomes" id="UP000821846"/>
    </source>
</evidence>
<dbReference type="InterPro" id="IPR000305">
    <property type="entry name" value="GIY-YIG_endonuc"/>
</dbReference>
<protein>
    <submittedName>
        <fullName evidence="2">GIY-YIG nuclease family protein</fullName>
    </submittedName>
</protein>
<keyword evidence="3" id="KW-1185">Reference proteome</keyword>
<dbReference type="EMBL" id="JAAWUZ010000094">
    <property type="protein sequence ID" value="NSG31475.1"/>
    <property type="molecule type" value="Genomic_DNA"/>
</dbReference>
<dbReference type="Pfam" id="PF01541">
    <property type="entry name" value="GIY-YIG"/>
    <property type="match status" value="1"/>
</dbReference>
<dbReference type="CDD" id="cd10447">
    <property type="entry name" value="GIY-YIG_unchar_2"/>
    <property type="match status" value="1"/>
</dbReference>
<dbReference type="Pfam" id="PF14267">
    <property type="entry name" value="DUF4357"/>
    <property type="match status" value="1"/>
</dbReference>